<dbReference type="RefSeq" id="WP_161862043.1">
    <property type="nucleotide sequence ID" value="NZ_CP046620.1"/>
</dbReference>
<evidence type="ECO:0000313" key="2">
    <source>
        <dbReference type="Proteomes" id="UP000464495"/>
    </source>
</evidence>
<dbReference type="Proteomes" id="UP000464495">
    <property type="component" value="Chromosome"/>
</dbReference>
<protein>
    <recommendedName>
        <fullName evidence="3">BrnA antitoxin of type II toxin-antitoxin system</fullName>
    </recommendedName>
</protein>
<dbReference type="Pfam" id="PF14384">
    <property type="entry name" value="BrnA_antitoxin"/>
    <property type="match status" value="1"/>
</dbReference>
<proteinExistence type="predicted"/>
<evidence type="ECO:0008006" key="3">
    <source>
        <dbReference type="Google" id="ProtNLM"/>
    </source>
</evidence>
<keyword evidence="2" id="KW-1185">Reference proteome</keyword>
<evidence type="ECO:0000313" key="1">
    <source>
        <dbReference type="EMBL" id="QHQ35482.1"/>
    </source>
</evidence>
<reference evidence="1 2" key="1">
    <citation type="submission" date="2019-12" db="EMBL/GenBank/DDBJ databases">
        <title>Complete genome sequence of Algicella marina strain 9Alg 56(T) isolated from the red alga Tichocarpus crinitus.</title>
        <authorList>
            <person name="Kim S.-G."/>
            <person name="Nedashkovskaya O.I."/>
        </authorList>
    </citation>
    <scope>NUCLEOTIDE SEQUENCE [LARGE SCALE GENOMIC DNA]</scope>
    <source>
        <strain evidence="1 2">9Alg 56</strain>
    </source>
</reference>
<dbReference type="KEGG" id="amaq:GO499_09910"/>
<name>A0A6P1T4L8_9RHOB</name>
<gene>
    <name evidence="1" type="ORF">GO499_09910</name>
</gene>
<organism evidence="1 2">
    <name type="scientific">Algicella marina</name>
    <dbReference type="NCBI Taxonomy" id="2683284"/>
    <lineage>
        <taxon>Bacteria</taxon>
        <taxon>Pseudomonadati</taxon>
        <taxon>Pseudomonadota</taxon>
        <taxon>Alphaproteobacteria</taxon>
        <taxon>Rhodobacterales</taxon>
        <taxon>Paracoccaceae</taxon>
        <taxon>Algicella</taxon>
    </lineage>
</organism>
<dbReference type="AlphaFoldDB" id="A0A6P1T4L8"/>
<dbReference type="EMBL" id="CP046620">
    <property type="protein sequence ID" value="QHQ35482.1"/>
    <property type="molecule type" value="Genomic_DNA"/>
</dbReference>
<accession>A0A6P1T4L8</accession>
<dbReference type="InterPro" id="IPR025528">
    <property type="entry name" value="BrnA_antitoxin"/>
</dbReference>
<sequence length="140" mass="16181">MDLVWFWYGFGTATGSLPDALKLGFLGQVMAMDRKRGKTEERAHSELLIELAQMEIWMQQFRLKEAFIPEDWGELEETAPVAPAKTKITIALDSRVVRWFRAMGRGYQGRINAVLRSYMLALISREVESRTERDWKGDPI</sequence>